<evidence type="ECO:0000259" key="10">
    <source>
        <dbReference type="Pfam" id="PF01545"/>
    </source>
</evidence>
<organism evidence="12 13">
    <name type="scientific">Corynebacterium riegelii</name>
    <dbReference type="NCBI Taxonomy" id="156976"/>
    <lineage>
        <taxon>Bacteria</taxon>
        <taxon>Bacillati</taxon>
        <taxon>Actinomycetota</taxon>
        <taxon>Actinomycetes</taxon>
        <taxon>Mycobacteriales</taxon>
        <taxon>Corynebacteriaceae</taxon>
        <taxon>Corynebacterium</taxon>
    </lineage>
</organism>
<sequence>MSHDNAHSHGHSHGHSHDHDHRSTPLRALIAALTITSTVFFAELIGGIVSGSVALIADAMHMLSDAAGLIIAVIAVIAGKRAASRRATYGYRRAEVLAALVNAATVIMISVFIVVEAVKRFRVASEVESGTMLIIAIIGLLANAISAWILSRHRGDSINVEGALLHVLVDMLGSVAVIVAGLVIRFTGFMAADVIASLIIAAMVLPRAVQLLMQSARVLLEQVPDGFDEAAVEPALLAIPGVIATHDIHLWSLDGVSVIATAHLVLDDGADAGHALDAAQAALAELGIEHSTIQLERPEHADHESIC</sequence>
<dbReference type="Pfam" id="PF16916">
    <property type="entry name" value="ZT_dimer"/>
    <property type="match status" value="1"/>
</dbReference>
<dbReference type="PATRIC" id="fig|156976.3.peg.855"/>
<feature type="transmembrane region" description="Helical" evidence="9">
    <location>
        <begin position="62"/>
        <end position="83"/>
    </location>
</feature>
<protein>
    <submittedName>
        <fullName evidence="12">Cobalt-zinc-cadmium resistance protein</fullName>
    </submittedName>
</protein>
<evidence type="ECO:0000256" key="6">
    <source>
        <dbReference type="ARBA" id="ARBA00023065"/>
    </source>
</evidence>
<dbReference type="GO" id="GO:0005385">
    <property type="term" value="F:zinc ion transmembrane transporter activity"/>
    <property type="evidence" value="ECO:0007669"/>
    <property type="project" value="TreeGrafter"/>
</dbReference>
<proteinExistence type="inferred from homology"/>
<dbReference type="NCBIfam" id="TIGR01297">
    <property type="entry name" value="CDF"/>
    <property type="match status" value="1"/>
</dbReference>
<evidence type="ECO:0000313" key="12">
    <source>
        <dbReference type="EMBL" id="AKV58523.1"/>
    </source>
</evidence>
<dbReference type="EMBL" id="CP012342">
    <property type="protein sequence ID" value="AKV58523.1"/>
    <property type="molecule type" value="Genomic_DNA"/>
</dbReference>
<dbReference type="GO" id="GO:0005886">
    <property type="term" value="C:plasma membrane"/>
    <property type="evidence" value="ECO:0007669"/>
    <property type="project" value="TreeGrafter"/>
</dbReference>
<feature type="domain" description="Cation efflux protein cytoplasmic" evidence="11">
    <location>
        <begin position="224"/>
        <end position="297"/>
    </location>
</feature>
<feature type="transmembrane region" description="Helical" evidence="9">
    <location>
        <begin position="130"/>
        <end position="151"/>
    </location>
</feature>
<dbReference type="Pfam" id="PF01545">
    <property type="entry name" value="Cation_efflux"/>
    <property type="match status" value="1"/>
</dbReference>
<keyword evidence="6" id="KW-0406">Ion transport</keyword>
<name>A0A0K1RAU9_9CORY</name>
<keyword evidence="4 9" id="KW-0812">Transmembrane</keyword>
<feature type="transmembrane region" description="Helical" evidence="9">
    <location>
        <begin position="163"/>
        <end position="184"/>
    </location>
</feature>
<evidence type="ECO:0000256" key="7">
    <source>
        <dbReference type="ARBA" id="ARBA00023136"/>
    </source>
</evidence>
<keyword evidence="3" id="KW-0813">Transport</keyword>
<evidence type="ECO:0000256" key="8">
    <source>
        <dbReference type="SAM" id="MobiDB-lite"/>
    </source>
</evidence>
<feature type="domain" description="Cation efflux protein transmembrane" evidence="10">
    <location>
        <begin position="29"/>
        <end position="220"/>
    </location>
</feature>
<dbReference type="InterPro" id="IPR027469">
    <property type="entry name" value="Cation_efflux_TMD_sf"/>
</dbReference>
<dbReference type="InterPro" id="IPR050681">
    <property type="entry name" value="CDF/SLC30A"/>
</dbReference>
<evidence type="ECO:0000256" key="9">
    <source>
        <dbReference type="SAM" id="Phobius"/>
    </source>
</evidence>
<dbReference type="PANTHER" id="PTHR11562">
    <property type="entry name" value="CATION EFFLUX PROTEIN/ ZINC TRANSPORTER"/>
    <property type="match status" value="1"/>
</dbReference>
<dbReference type="STRING" id="156976.AK829_04320"/>
<dbReference type="InterPro" id="IPR058533">
    <property type="entry name" value="Cation_efflux_TM"/>
</dbReference>
<dbReference type="Proteomes" id="UP000060016">
    <property type="component" value="Chromosome"/>
</dbReference>
<evidence type="ECO:0000313" key="13">
    <source>
        <dbReference type="Proteomes" id="UP000060016"/>
    </source>
</evidence>
<keyword evidence="7 9" id="KW-0472">Membrane</keyword>
<dbReference type="InterPro" id="IPR027470">
    <property type="entry name" value="Cation_efflux_CTD"/>
</dbReference>
<dbReference type="AlphaFoldDB" id="A0A0K1RAU9"/>
<feature type="transmembrane region" description="Helical" evidence="9">
    <location>
        <begin position="95"/>
        <end position="118"/>
    </location>
</feature>
<evidence type="ECO:0000256" key="5">
    <source>
        <dbReference type="ARBA" id="ARBA00022989"/>
    </source>
</evidence>
<dbReference type="KEGG" id="crie:AK829_04320"/>
<reference evidence="12 13" key="1">
    <citation type="submission" date="2015-08" db="EMBL/GenBank/DDBJ databases">
        <authorList>
            <person name="Babu N.S."/>
            <person name="Beckwith C.J."/>
            <person name="Beseler K.G."/>
            <person name="Brison A."/>
            <person name="Carone J.V."/>
            <person name="Caskin T.P."/>
            <person name="Diamond M."/>
            <person name="Durham M.E."/>
            <person name="Foxe J.M."/>
            <person name="Go M."/>
            <person name="Henderson B.A."/>
            <person name="Jones I.B."/>
            <person name="McGettigan J.A."/>
            <person name="Micheletti S.J."/>
            <person name="Nasrallah M.E."/>
            <person name="Ortiz D."/>
            <person name="Piller C.R."/>
            <person name="Privatt S.R."/>
            <person name="Schneider S.L."/>
            <person name="Sharp S."/>
            <person name="Smith T.C."/>
            <person name="Stanton J.D."/>
            <person name="Ullery H.E."/>
            <person name="Wilson R.J."/>
            <person name="Serrano M.G."/>
            <person name="Buck G."/>
            <person name="Lee V."/>
            <person name="Wang Y."/>
            <person name="Carvalho R."/>
            <person name="Voegtly L."/>
            <person name="Shi R."/>
            <person name="Duckworth R."/>
            <person name="Johnson A."/>
            <person name="Loviza R."/>
            <person name="Walstead R."/>
            <person name="Shah Z."/>
            <person name="Kiflezghi M."/>
            <person name="Wade K."/>
            <person name="Ball S.L."/>
            <person name="Bradley K.W."/>
            <person name="Asai D.J."/>
            <person name="Bowman C.A."/>
            <person name="Russell D.A."/>
            <person name="Pope W.H."/>
            <person name="Jacobs-Sera D."/>
            <person name="Hendrix R.W."/>
            <person name="Hatfull G.F."/>
        </authorList>
    </citation>
    <scope>NUCLEOTIDE SEQUENCE [LARGE SCALE GENOMIC DNA]</scope>
    <source>
        <strain evidence="12 13">PUDD_83A45</strain>
    </source>
</reference>
<dbReference type="RefSeq" id="WP_052204577.1">
    <property type="nucleotide sequence ID" value="NZ_CAMYAJ010000003.1"/>
</dbReference>
<evidence type="ECO:0000256" key="1">
    <source>
        <dbReference type="ARBA" id="ARBA00004141"/>
    </source>
</evidence>
<dbReference type="Gene3D" id="1.20.1510.10">
    <property type="entry name" value="Cation efflux protein transmembrane domain"/>
    <property type="match status" value="1"/>
</dbReference>
<feature type="region of interest" description="Disordered" evidence="8">
    <location>
        <begin position="1"/>
        <end position="21"/>
    </location>
</feature>
<dbReference type="InterPro" id="IPR036837">
    <property type="entry name" value="Cation_efflux_CTD_sf"/>
</dbReference>
<dbReference type="InterPro" id="IPR002524">
    <property type="entry name" value="Cation_efflux"/>
</dbReference>
<evidence type="ECO:0000256" key="2">
    <source>
        <dbReference type="ARBA" id="ARBA00008873"/>
    </source>
</evidence>
<dbReference type="PANTHER" id="PTHR11562:SF17">
    <property type="entry name" value="RE54080P-RELATED"/>
    <property type="match status" value="1"/>
</dbReference>
<gene>
    <name evidence="12" type="ORF">AK829_04320</name>
</gene>
<keyword evidence="13" id="KW-1185">Reference proteome</keyword>
<dbReference type="SUPFAM" id="SSF160240">
    <property type="entry name" value="Cation efflux protein cytoplasmic domain-like"/>
    <property type="match status" value="1"/>
</dbReference>
<comment type="similarity">
    <text evidence="2">Belongs to the cation diffusion facilitator (CDF) transporter (TC 2.A.4) family. SLC30A subfamily.</text>
</comment>
<accession>A0A0K1RAU9</accession>
<feature type="transmembrane region" description="Helical" evidence="9">
    <location>
        <begin position="190"/>
        <end position="209"/>
    </location>
</feature>
<comment type="subcellular location">
    <subcellularLocation>
        <location evidence="1">Membrane</location>
        <topology evidence="1">Multi-pass membrane protein</topology>
    </subcellularLocation>
</comment>
<dbReference type="SUPFAM" id="SSF161111">
    <property type="entry name" value="Cation efflux protein transmembrane domain-like"/>
    <property type="match status" value="1"/>
</dbReference>
<feature type="transmembrane region" description="Helical" evidence="9">
    <location>
        <begin position="29"/>
        <end position="56"/>
    </location>
</feature>
<evidence type="ECO:0000256" key="3">
    <source>
        <dbReference type="ARBA" id="ARBA00022448"/>
    </source>
</evidence>
<evidence type="ECO:0000259" key="11">
    <source>
        <dbReference type="Pfam" id="PF16916"/>
    </source>
</evidence>
<keyword evidence="5 9" id="KW-1133">Transmembrane helix</keyword>
<evidence type="ECO:0000256" key="4">
    <source>
        <dbReference type="ARBA" id="ARBA00022692"/>
    </source>
</evidence>